<proteinExistence type="inferred from homology"/>
<dbReference type="GO" id="GO:0008999">
    <property type="term" value="F:protein-N-terminal-alanine acetyltransferase activity"/>
    <property type="evidence" value="ECO:0007669"/>
    <property type="project" value="UniProtKB-UniRule"/>
</dbReference>
<comment type="caution">
    <text evidence="8">The sequence shown here is derived from an EMBL/GenBank/DDBJ whole genome shotgun (WGS) entry which is preliminary data.</text>
</comment>
<name>A0A2A5W794_9GAMM</name>
<keyword evidence="2 5" id="KW-0963">Cytoplasm</keyword>
<dbReference type="InterPro" id="IPR000182">
    <property type="entry name" value="GNAT_dom"/>
</dbReference>
<dbReference type="InterPro" id="IPR016181">
    <property type="entry name" value="Acyl_CoA_acyltransferase"/>
</dbReference>
<dbReference type="InterPro" id="IPR043690">
    <property type="entry name" value="RimI"/>
</dbReference>
<feature type="domain" description="N-acetyltransferase" evidence="7">
    <location>
        <begin position="1"/>
        <end position="141"/>
    </location>
</feature>
<evidence type="ECO:0000259" key="7">
    <source>
        <dbReference type="PROSITE" id="PS51186"/>
    </source>
</evidence>
<dbReference type="EMBL" id="NTJZ01000020">
    <property type="protein sequence ID" value="PDH32231.1"/>
    <property type="molecule type" value="Genomic_DNA"/>
</dbReference>
<evidence type="ECO:0000256" key="3">
    <source>
        <dbReference type="ARBA" id="ARBA00022679"/>
    </source>
</evidence>
<dbReference type="Pfam" id="PF00583">
    <property type="entry name" value="Acetyltransf_1"/>
    <property type="match status" value="1"/>
</dbReference>
<dbReference type="EC" id="2.3.1.266" evidence="5 6"/>
<keyword evidence="3 5" id="KW-0808">Transferase</keyword>
<dbReference type="AlphaFoldDB" id="A0A2A5W794"/>
<evidence type="ECO:0000256" key="1">
    <source>
        <dbReference type="ARBA" id="ARBA00005395"/>
    </source>
</evidence>
<comment type="similarity">
    <text evidence="1 5 6">Belongs to the acetyltransferase family. RimI subfamily.</text>
</comment>
<feature type="active site" description="Proton acceptor" evidence="5">
    <location>
        <position position="97"/>
    </location>
</feature>
<comment type="caution">
    <text evidence="5">Lacks conserved residue(s) required for the propagation of feature annotation.</text>
</comment>
<dbReference type="GO" id="GO:0005737">
    <property type="term" value="C:cytoplasm"/>
    <property type="evidence" value="ECO:0007669"/>
    <property type="project" value="UniProtKB-SubCell"/>
</dbReference>
<evidence type="ECO:0000313" key="9">
    <source>
        <dbReference type="Proteomes" id="UP000219329"/>
    </source>
</evidence>
<dbReference type="Gene3D" id="3.40.630.30">
    <property type="match status" value="1"/>
</dbReference>
<dbReference type="InterPro" id="IPR006464">
    <property type="entry name" value="AcTrfase_RimI/Ard1"/>
</dbReference>
<feature type="active site" description="Proton donor" evidence="5">
    <location>
        <position position="109"/>
    </location>
</feature>
<sequence>MRYSDLDLVVKNEAAAYQHPWTKRIFIDCLRAGYQCWVLANKQKIVAHGVMSVAIGECHLLTLCVHPDFQRQGYGRKIFGLLLGQAYKFDAAECFLEVRVGNDSAIALYRSMGFAVVGERKNYYPGKEGRQDALIMARALPLP</sequence>
<evidence type="ECO:0000256" key="6">
    <source>
        <dbReference type="RuleBase" id="RU363094"/>
    </source>
</evidence>
<accession>A0A2A5W794</accession>
<dbReference type="HAMAP" id="MF_02210">
    <property type="entry name" value="RimI"/>
    <property type="match status" value="1"/>
</dbReference>
<evidence type="ECO:0000256" key="5">
    <source>
        <dbReference type="HAMAP-Rule" id="MF_02210"/>
    </source>
</evidence>
<comment type="subcellular location">
    <subcellularLocation>
        <location evidence="5 6">Cytoplasm</location>
    </subcellularLocation>
</comment>
<comment type="function">
    <text evidence="5 6">Acetylates the N-terminal alanine of ribosomal protein bS18.</text>
</comment>
<dbReference type="Proteomes" id="UP000219329">
    <property type="component" value="Unassembled WGS sequence"/>
</dbReference>
<dbReference type="NCBIfam" id="TIGR01575">
    <property type="entry name" value="rimI"/>
    <property type="match status" value="1"/>
</dbReference>
<keyword evidence="4 5" id="KW-0012">Acyltransferase</keyword>
<evidence type="ECO:0000256" key="4">
    <source>
        <dbReference type="ARBA" id="ARBA00023315"/>
    </source>
</evidence>
<gene>
    <name evidence="5 8" type="primary">rimI</name>
    <name evidence="8" type="ORF">CNF02_12680</name>
</gene>
<feature type="binding site" evidence="5">
    <location>
        <position position="102"/>
    </location>
    <ligand>
        <name>acetyl-CoA</name>
        <dbReference type="ChEBI" id="CHEBI:57288"/>
    </ligand>
</feature>
<comment type="catalytic activity">
    <reaction evidence="5 6">
        <text>N-terminal L-alanyl-[ribosomal protein bS18] + acetyl-CoA = N-terminal N(alpha)-acetyl-L-alanyl-[ribosomal protein bS18] + CoA + H(+)</text>
        <dbReference type="Rhea" id="RHEA:43756"/>
        <dbReference type="Rhea" id="RHEA-COMP:10676"/>
        <dbReference type="Rhea" id="RHEA-COMP:10677"/>
        <dbReference type="ChEBI" id="CHEBI:15378"/>
        <dbReference type="ChEBI" id="CHEBI:57287"/>
        <dbReference type="ChEBI" id="CHEBI:57288"/>
        <dbReference type="ChEBI" id="CHEBI:64718"/>
        <dbReference type="ChEBI" id="CHEBI:83683"/>
        <dbReference type="EC" id="2.3.1.266"/>
    </reaction>
</comment>
<reference evidence="8 9" key="1">
    <citation type="submission" date="2017-08" db="EMBL/GenBank/DDBJ databases">
        <title>Fine stratification of microbial communities through a metagenomic profile of the photic zone.</title>
        <authorList>
            <person name="Haro-Moreno J.M."/>
            <person name="Lopez-Perez M."/>
            <person name="De La Torre J."/>
            <person name="Picazo A."/>
            <person name="Camacho A."/>
            <person name="Rodriguez-Valera F."/>
        </authorList>
    </citation>
    <scope>NUCLEOTIDE SEQUENCE [LARGE SCALE GENOMIC DNA]</scope>
    <source>
        <strain evidence="8">MED-G28</strain>
    </source>
</reference>
<evidence type="ECO:0000313" key="8">
    <source>
        <dbReference type="EMBL" id="PDH32231.1"/>
    </source>
</evidence>
<dbReference type="PANTHER" id="PTHR43420">
    <property type="entry name" value="ACETYLTRANSFERASE"/>
    <property type="match status" value="1"/>
</dbReference>
<dbReference type="PROSITE" id="PS51186">
    <property type="entry name" value="GNAT"/>
    <property type="match status" value="1"/>
</dbReference>
<dbReference type="PANTHER" id="PTHR43420:SF51">
    <property type="entry name" value="PEPTIDYL-LYSINE N-ACETYLTRANSFERASE YIAC"/>
    <property type="match status" value="1"/>
</dbReference>
<dbReference type="CDD" id="cd04301">
    <property type="entry name" value="NAT_SF"/>
    <property type="match status" value="1"/>
</dbReference>
<dbReference type="InterPro" id="IPR050680">
    <property type="entry name" value="YpeA/RimI_acetyltransf"/>
</dbReference>
<organism evidence="8 9">
    <name type="scientific">OM182 bacterium MED-G28</name>
    <dbReference type="NCBI Taxonomy" id="1986256"/>
    <lineage>
        <taxon>Bacteria</taxon>
        <taxon>Pseudomonadati</taxon>
        <taxon>Pseudomonadota</taxon>
        <taxon>Gammaproteobacteria</taxon>
        <taxon>OMG group</taxon>
        <taxon>OM182 clade</taxon>
    </lineage>
</organism>
<protein>
    <recommendedName>
        <fullName evidence="5 6">[Ribosomal protein bS18]-alanine N-acetyltransferase</fullName>
        <ecNumber evidence="5 6">2.3.1.266</ecNumber>
    </recommendedName>
</protein>
<dbReference type="SUPFAM" id="SSF55729">
    <property type="entry name" value="Acyl-CoA N-acyltransferases (Nat)"/>
    <property type="match status" value="1"/>
</dbReference>
<evidence type="ECO:0000256" key="2">
    <source>
        <dbReference type="ARBA" id="ARBA00022490"/>
    </source>
</evidence>